<dbReference type="PATRIC" id="fig|46224.3.peg.1591"/>
<feature type="domain" description="M23ase beta-sheet core" evidence="5">
    <location>
        <begin position="340"/>
        <end position="437"/>
    </location>
</feature>
<dbReference type="SUPFAM" id="SSF51261">
    <property type="entry name" value="Duplicated hybrid motif"/>
    <property type="match status" value="1"/>
</dbReference>
<dbReference type="InterPro" id="IPR016047">
    <property type="entry name" value="M23ase_b-sheet_dom"/>
</dbReference>
<dbReference type="RefSeq" id="WP_066228322.1">
    <property type="nucleotide sequence ID" value="NZ_LQYN01000024.1"/>
</dbReference>
<feature type="coiled-coil region" evidence="2">
    <location>
        <begin position="53"/>
        <end position="133"/>
    </location>
</feature>
<dbReference type="InterPro" id="IPR050570">
    <property type="entry name" value="Cell_wall_metabolism_enzyme"/>
</dbReference>
<evidence type="ECO:0000259" key="5">
    <source>
        <dbReference type="Pfam" id="PF01551"/>
    </source>
</evidence>
<feature type="chain" id="PRO_5039156635" evidence="4">
    <location>
        <begin position="23"/>
        <end position="449"/>
    </location>
</feature>
<feature type="compositionally biased region" description="Low complexity" evidence="3">
    <location>
        <begin position="269"/>
        <end position="301"/>
    </location>
</feature>
<evidence type="ECO:0000313" key="8">
    <source>
        <dbReference type="Proteomes" id="UP000075666"/>
    </source>
</evidence>
<dbReference type="CDD" id="cd12797">
    <property type="entry name" value="M23_peptidase"/>
    <property type="match status" value="1"/>
</dbReference>
<keyword evidence="1 4" id="KW-0732">Signal</keyword>
<protein>
    <submittedName>
        <fullName evidence="7">Uncharacterized protein</fullName>
    </submittedName>
</protein>
<accession>A0A150LBX9</accession>
<reference evidence="7 8" key="1">
    <citation type="submission" date="2016-01" db="EMBL/GenBank/DDBJ databases">
        <title>Genome Sequences of Twelve Sporeforming Bacillus Species Isolated from Foods.</title>
        <authorList>
            <person name="Berendsen E.M."/>
            <person name="Wells-Bennik M.H."/>
            <person name="Krawcyk A.O."/>
            <person name="De Jong A."/>
            <person name="Holsappel S."/>
            <person name="Eijlander R.T."/>
            <person name="Kuipers O.P."/>
        </authorList>
    </citation>
    <scope>NUCLEOTIDE SEQUENCE [LARGE SCALE GENOMIC DNA]</scope>
    <source>
        <strain evidence="7 8">B4102</strain>
    </source>
</reference>
<evidence type="ECO:0000313" key="7">
    <source>
        <dbReference type="EMBL" id="KYD09519.1"/>
    </source>
</evidence>
<dbReference type="PANTHER" id="PTHR21666">
    <property type="entry name" value="PEPTIDASE-RELATED"/>
    <property type="match status" value="1"/>
</dbReference>
<feature type="region of interest" description="Disordered" evidence="3">
    <location>
        <begin position="268"/>
        <end position="320"/>
    </location>
</feature>
<dbReference type="GO" id="GO:0004222">
    <property type="term" value="F:metalloendopeptidase activity"/>
    <property type="evidence" value="ECO:0007669"/>
    <property type="project" value="TreeGrafter"/>
</dbReference>
<gene>
    <name evidence="7" type="ORF">B4102_1917</name>
</gene>
<dbReference type="OrthoDB" id="9805070at2"/>
<keyword evidence="2" id="KW-0175">Coiled coil</keyword>
<sequence length="449" mass="49237">MKKKSLLSVTLASVLGFGGLFAYQSDAFASKLSNLQDQQKDVQNKQSNIHSNIKQKENKIDEIKGKQNNLESELETLDVNIADTDEKIQEKQQQIDVAKREIEKLKSEINALKKRIKERNELLDKRARTMQTNGGGSVNYLDVILGADSIADLLDRVSAVTTLVNADKQIIDEQKRDQAELEKKQADVTKKLNNLQEMQQKLQAMKAELNQQKSRKNVILKELGKQKKKLEHDKMSLEEENAILSAQKSAIEKAIQLEKDRIAEEQRAAAEAAAAQKQQSSYSTNGSGNSGNSSNSVNSVSSGGGESSGTPAVSSGTFTRPAQGYVSSEFGRRSFDADGFHSGIDIAKGGTVPIVAAGDGVVTRSYFSSSYGNCIFITHSVNGKIYTTVYAHMSSRTIGENATVRKGQVIGYMGSTGQAYGQHLHFEFYIGPWTASHSNAVNPRNYINF</sequence>
<feature type="signal peptide" evidence="4">
    <location>
        <begin position="1"/>
        <end position="22"/>
    </location>
</feature>
<comment type="caution">
    <text evidence="7">The sequence shown here is derived from an EMBL/GenBank/DDBJ whole genome shotgun (WGS) entry which is preliminary data.</text>
</comment>
<dbReference type="InterPro" id="IPR057309">
    <property type="entry name" value="PcsB_CC"/>
</dbReference>
<dbReference type="Gene3D" id="6.10.250.3150">
    <property type="match status" value="1"/>
</dbReference>
<dbReference type="PANTHER" id="PTHR21666:SF270">
    <property type="entry name" value="MUREIN HYDROLASE ACTIVATOR ENVC"/>
    <property type="match status" value="1"/>
</dbReference>
<dbReference type="Proteomes" id="UP000075666">
    <property type="component" value="Unassembled WGS sequence"/>
</dbReference>
<dbReference type="AlphaFoldDB" id="A0A150LBX9"/>
<dbReference type="STRING" id="46224.B4102_1917"/>
<evidence type="ECO:0000256" key="2">
    <source>
        <dbReference type="SAM" id="Coils"/>
    </source>
</evidence>
<name>A0A150LBX9_9BACI</name>
<organism evidence="7 8">
    <name type="scientific">Heyndrickxia sporothermodurans</name>
    <dbReference type="NCBI Taxonomy" id="46224"/>
    <lineage>
        <taxon>Bacteria</taxon>
        <taxon>Bacillati</taxon>
        <taxon>Bacillota</taxon>
        <taxon>Bacilli</taxon>
        <taxon>Bacillales</taxon>
        <taxon>Bacillaceae</taxon>
        <taxon>Heyndrickxia</taxon>
    </lineage>
</organism>
<dbReference type="Gene3D" id="2.70.70.10">
    <property type="entry name" value="Glucose Permease (Domain IIA)"/>
    <property type="match status" value="1"/>
</dbReference>
<evidence type="ECO:0000256" key="4">
    <source>
        <dbReference type="SAM" id="SignalP"/>
    </source>
</evidence>
<evidence type="ECO:0000259" key="6">
    <source>
        <dbReference type="Pfam" id="PF24568"/>
    </source>
</evidence>
<feature type="compositionally biased region" description="Polar residues" evidence="3">
    <location>
        <begin position="310"/>
        <end position="320"/>
    </location>
</feature>
<feature type="coiled-coil region" evidence="2">
    <location>
        <begin position="164"/>
        <end position="254"/>
    </location>
</feature>
<dbReference type="InterPro" id="IPR011055">
    <property type="entry name" value="Dup_hybrid_motif"/>
</dbReference>
<dbReference type="Pfam" id="PF24568">
    <property type="entry name" value="CC_PcsB"/>
    <property type="match status" value="1"/>
</dbReference>
<keyword evidence="8" id="KW-1185">Reference proteome</keyword>
<evidence type="ECO:0000256" key="3">
    <source>
        <dbReference type="SAM" id="MobiDB-lite"/>
    </source>
</evidence>
<evidence type="ECO:0000256" key="1">
    <source>
        <dbReference type="ARBA" id="ARBA00022729"/>
    </source>
</evidence>
<dbReference type="EMBL" id="LQYN01000024">
    <property type="protein sequence ID" value="KYD09519.1"/>
    <property type="molecule type" value="Genomic_DNA"/>
</dbReference>
<dbReference type="Pfam" id="PF01551">
    <property type="entry name" value="Peptidase_M23"/>
    <property type="match status" value="1"/>
</dbReference>
<feature type="domain" description="Peptidoglycan hydrolase PcsB coiled-coil" evidence="6">
    <location>
        <begin position="109"/>
        <end position="184"/>
    </location>
</feature>
<proteinExistence type="predicted"/>